<gene>
    <name evidence="1" type="ORF">ANANG_G00194350</name>
</gene>
<proteinExistence type="predicted"/>
<dbReference type="Proteomes" id="UP001044222">
    <property type="component" value="Chromosome 10"/>
</dbReference>
<dbReference type="AlphaFoldDB" id="A0A9D3M1P1"/>
<reference evidence="1" key="1">
    <citation type="submission" date="2021-01" db="EMBL/GenBank/DDBJ databases">
        <title>A chromosome-scale assembly of European eel, Anguilla anguilla.</title>
        <authorList>
            <person name="Henkel C."/>
            <person name="Jong-Raadsen S.A."/>
            <person name="Dufour S."/>
            <person name="Weltzien F.-A."/>
            <person name="Palstra A.P."/>
            <person name="Pelster B."/>
            <person name="Spaink H.P."/>
            <person name="Van Den Thillart G.E."/>
            <person name="Jansen H."/>
            <person name="Zahm M."/>
            <person name="Klopp C."/>
            <person name="Cedric C."/>
            <person name="Louis A."/>
            <person name="Berthelot C."/>
            <person name="Parey E."/>
            <person name="Roest Crollius H."/>
            <person name="Montfort J."/>
            <person name="Robinson-Rechavi M."/>
            <person name="Bucao C."/>
            <person name="Bouchez O."/>
            <person name="Gislard M."/>
            <person name="Lluch J."/>
            <person name="Milhes M."/>
            <person name="Lampietro C."/>
            <person name="Lopez Roques C."/>
            <person name="Donnadieu C."/>
            <person name="Braasch I."/>
            <person name="Desvignes T."/>
            <person name="Postlethwait J."/>
            <person name="Bobe J."/>
            <person name="Guiguen Y."/>
            <person name="Dirks R."/>
        </authorList>
    </citation>
    <scope>NUCLEOTIDE SEQUENCE</scope>
    <source>
        <strain evidence="1">Tag_6206</strain>
        <tissue evidence="1">Liver</tissue>
    </source>
</reference>
<comment type="caution">
    <text evidence="1">The sequence shown here is derived from an EMBL/GenBank/DDBJ whole genome shotgun (WGS) entry which is preliminary data.</text>
</comment>
<name>A0A9D3M1P1_ANGAN</name>
<dbReference type="EMBL" id="JAFIRN010000010">
    <property type="protein sequence ID" value="KAG5840950.1"/>
    <property type="molecule type" value="Genomic_DNA"/>
</dbReference>
<organism evidence="1 2">
    <name type="scientific">Anguilla anguilla</name>
    <name type="common">European freshwater eel</name>
    <name type="synonym">Muraena anguilla</name>
    <dbReference type="NCBI Taxonomy" id="7936"/>
    <lineage>
        <taxon>Eukaryota</taxon>
        <taxon>Metazoa</taxon>
        <taxon>Chordata</taxon>
        <taxon>Craniata</taxon>
        <taxon>Vertebrata</taxon>
        <taxon>Euteleostomi</taxon>
        <taxon>Actinopterygii</taxon>
        <taxon>Neopterygii</taxon>
        <taxon>Teleostei</taxon>
        <taxon>Anguilliformes</taxon>
        <taxon>Anguillidae</taxon>
        <taxon>Anguilla</taxon>
    </lineage>
</organism>
<accession>A0A9D3M1P1</accession>
<dbReference type="PANTHER" id="PTHR47510">
    <property type="entry name" value="REVERSE TRANSCRIPTASE DOMAIN-CONTAINING PROTEIN"/>
    <property type="match status" value="1"/>
</dbReference>
<evidence type="ECO:0000313" key="2">
    <source>
        <dbReference type="Proteomes" id="UP001044222"/>
    </source>
</evidence>
<keyword evidence="2" id="KW-1185">Reference proteome</keyword>
<dbReference type="PANTHER" id="PTHR47510:SF3">
    <property type="entry name" value="ENDO_EXONUCLEASE_PHOSPHATASE DOMAIN-CONTAINING PROTEIN"/>
    <property type="match status" value="1"/>
</dbReference>
<evidence type="ECO:0000313" key="1">
    <source>
        <dbReference type="EMBL" id="KAG5840950.1"/>
    </source>
</evidence>
<sequence length="202" mass="22748">MFCVAADGDIDEYTDSVSAYISKCIDDVIPKVNVRTFPNQKPWVNGNVHAKLRAWSSAHSSGNLEALRKSRYDLRKAIRDAKRAYRDKLESNYHSSDPRRMWCGLRSITDYKGRNSSDAQPAASLPDELNTFYARFEASNTIPTVRLDEDQDDCTLSLSTADVRTAFKRVNPRKFTVVTRSSTRLGAQVGFLIRGVYILVSA</sequence>
<protein>
    <submittedName>
        <fullName evidence="1">Uncharacterized protein</fullName>
    </submittedName>
</protein>